<accession>A0ABQ5E3Z3</accession>
<reference evidence="2" key="1">
    <citation type="journal article" date="2022" name="Int. J. Mol. Sci.">
        <title>Draft Genome of Tanacetum Coccineum: Genomic Comparison of Closely Related Tanacetum-Family Plants.</title>
        <authorList>
            <person name="Yamashiro T."/>
            <person name="Shiraishi A."/>
            <person name="Nakayama K."/>
            <person name="Satake H."/>
        </authorList>
    </citation>
    <scope>NUCLEOTIDE SEQUENCE</scope>
</reference>
<dbReference type="EMBL" id="BQNB010015798">
    <property type="protein sequence ID" value="GJT44274.1"/>
    <property type="molecule type" value="Genomic_DNA"/>
</dbReference>
<dbReference type="PANTHER" id="PTHR31973">
    <property type="entry name" value="POLYPROTEIN, PUTATIVE-RELATED"/>
    <property type="match status" value="1"/>
</dbReference>
<evidence type="ECO:0000313" key="3">
    <source>
        <dbReference type="Proteomes" id="UP001151760"/>
    </source>
</evidence>
<protein>
    <recommendedName>
        <fullName evidence="4">Gag protein</fullName>
    </recommendedName>
</protein>
<feature type="region of interest" description="Disordered" evidence="1">
    <location>
        <begin position="117"/>
        <end position="158"/>
    </location>
</feature>
<proteinExistence type="predicted"/>
<evidence type="ECO:0000313" key="2">
    <source>
        <dbReference type="EMBL" id="GJT44274.1"/>
    </source>
</evidence>
<evidence type="ECO:0008006" key="4">
    <source>
        <dbReference type="Google" id="ProtNLM"/>
    </source>
</evidence>
<comment type="caution">
    <text evidence="2">The sequence shown here is derived from an EMBL/GenBank/DDBJ whole genome shotgun (WGS) entry which is preliminary data.</text>
</comment>
<keyword evidence="3" id="KW-1185">Reference proteome</keyword>
<gene>
    <name evidence="2" type="ORF">Tco_0952989</name>
</gene>
<dbReference type="Proteomes" id="UP001151760">
    <property type="component" value="Unassembled WGS sequence"/>
</dbReference>
<sequence length="158" mass="17427">MVTTKQVLFKLYQQNTGVGRPKCDILLNNICEVFNRQLLDARDAPIISALEYIREYLMKRIVIVQKLQMKCNGPLTPTVTKLFEVIKTAANQYTATWGKLSRKGKSVTCSTCNNKGHNKRACKGQGGSQQGAPGLQTDGASGSRPTVKRTKKSVNPIN</sequence>
<dbReference type="PANTHER" id="PTHR31973:SF190">
    <property type="entry name" value="MULE TRANSPOSASE DOMAIN-CONTAINING PROTEIN"/>
    <property type="match status" value="1"/>
</dbReference>
<name>A0ABQ5E3Z3_9ASTR</name>
<reference evidence="2" key="2">
    <citation type="submission" date="2022-01" db="EMBL/GenBank/DDBJ databases">
        <authorList>
            <person name="Yamashiro T."/>
            <person name="Shiraishi A."/>
            <person name="Satake H."/>
            <person name="Nakayama K."/>
        </authorList>
    </citation>
    <scope>NUCLEOTIDE SEQUENCE</scope>
</reference>
<evidence type="ECO:0000256" key="1">
    <source>
        <dbReference type="SAM" id="MobiDB-lite"/>
    </source>
</evidence>
<organism evidence="2 3">
    <name type="scientific">Tanacetum coccineum</name>
    <dbReference type="NCBI Taxonomy" id="301880"/>
    <lineage>
        <taxon>Eukaryota</taxon>
        <taxon>Viridiplantae</taxon>
        <taxon>Streptophyta</taxon>
        <taxon>Embryophyta</taxon>
        <taxon>Tracheophyta</taxon>
        <taxon>Spermatophyta</taxon>
        <taxon>Magnoliopsida</taxon>
        <taxon>eudicotyledons</taxon>
        <taxon>Gunneridae</taxon>
        <taxon>Pentapetalae</taxon>
        <taxon>asterids</taxon>
        <taxon>campanulids</taxon>
        <taxon>Asterales</taxon>
        <taxon>Asteraceae</taxon>
        <taxon>Asteroideae</taxon>
        <taxon>Anthemideae</taxon>
        <taxon>Anthemidinae</taxon>
        <taxon>Tanacetum</taxon>
    </lineage>
</organism>